<dbReference type="AlphaFoldDB" id="A0A015KS83"/>
<evidence type="ECO:0000313" key="4">
    <source>
        <dbReference type="EMBL" id="EXX62701.1"/>
    </source>
</evidence>
<evidence type="ECO:0000256" key="2">
    <source>
        <dbReference type="SAM" id="MobiDB-lite"/>
    </source>
</evidence>
<evidence type="ECO:0000259" key="3">
    <source>
        <dbReference type="Pfam" id="PF03389"/>
    </source>
</evidence>
<dbReference type="EMBL" id="JEMT01024563">
    <property type="protein sequence ID" value="EXX62701.1"/>
    <property type="molecule type" value="Genomic_DNA"/>
</dbReference>
<dbReference type="Proteomes" id="UP000022910">
    <property type="component" value="Unassembled WGS sequence"/>
</dbReference>
<dbReference type="Gene3D" id="3.30.930.30">
    <property type="match status" value="1"/>
</dbReference>
<keyword evidence="5" id="KW-1185">Reference proteome</keyword>
<dbReference type="HOGENOM" id="CLU_025383_1_1_1"/>
<feature type="region of interest" description="Disordered" evidence="2">
    <location>
        <begin position="239"/>
        <end position="261"/>
    </location>
</feature>
<organism evidence="4 5">
    <name type="scientific">Rhizophagus irregularis (strain DAOM 197198w)</name>
    <name type="common">Glomus intraradices</name>
    <dbReference type="NCBI Taxonomy" id="1432141"/>
    <lineage>
        <taxon>Eukaryota</taxon>
        <taxon>Fungi</taxon>
        <taxon>Fungi incertae sedis</taxon>
        <taxon>Mucoromycota</taxon>
        <taxon>Glomeromycotina</taxon>
        <taxon>Glomeromycetes</taxon>
        <taxon>Glomerales</taxon>
        <taxon>Glomeraceae</taxon>
        <taxon>Rhizophagus</taxon>
    </lineage>
</organism>
<evidence type="ECO:0000256" key="1">
    <source>
        <dbReference type="ARBA" id="ARBA00022971"/>
    </source>
</evidence>
<accession>A0A015KS83</accession>
<protein>
    <recommendedName>
        <fullName evidence="3">MobA/MobL protein domain-containing protein</fullName>
    </recommendedName>
</protein>
<evidence type="ECO:0000313" key="5">
    <source>
        <dbReference type="Proteomes" id="UP000022910"/>
    </source>
</evidence>
<proteinExistence type="predicted"/>
<dbReference type="NCBIfam" id="NF041496">
    <property type="entry name" value="MobQ"/>
    <property type="match status" value="1"/>
</dbReference>
<feature type="domain" description="MobA/MobL protein" evidence="3">
    <location>
        <begin position="17"/>
        <end position="213"/>
    </location>
</feature>
<dbReference type="Pfam" id="PF03389">
    <property type="entry name" value="MobA_MobL"/>
    <property type="match status" value="1"/>
</dbReference>
<keyword evidence="1" id="KW-0184">Conjugation</keyword>
<comment type="caution">
    <text evidence="4">The sequence shown here is derived from an EMBL/GenBank/DDBJ whole genome shotgun (WGS) entry which is preliminary data.</text>
</comment>
<dbReference type="InterPro" id="IPR005053">
    <property type="entry name" value="MobA_MobL"/>
</dbReference>
<gene>
    <name evidence="4" type="ORF">RirG_159300</name>
</gene>
<name>A0A015KS83_RHIIW</name>
<sequence>MAIFHLHAQVIKRSEGRSSVAAAAYRLGVALEDPRTGLRHDFSRKGGVSGSLTLAPDNAPAWASDPAQLWANVETIEKRKDAQLCREFDIALPRELTPQQCATLARAFVQKEFVDRGMCATIAFHHIGGDNPHFHLMTTMRDIDQDGFKNKNRDWNDKQYLDHWRAEWARYANHALTLANSPARIDHRSLKAQGIDREPTQHQGPKAFAMQARGVVVDRFRRVMVDLVTMLKARRVARQGLSPSPPITTPPRKGWGMGRGR</sequence>
<reference evidence="4 5" key="1">
    <citation type="submission" date="2014-02" db="EMBL/GenBank/DDBJ databases">
        <title>Single nucleus genome sequencing reveals high similarity among nuclei of an endomycorrhizal fungus.</title>
        <authorList>
            <person name="Lin K."/>
            <person name="Geurts R."/>
            <person name="Zhang Z."/>
            <person name="Limpens E."/>
            <person name="Saunders D.G."/>
            <person name="Mu D."/>
            <person name="Pang E."/>
            <person name="Cao H."/>
            <person name="Cha H."/>
            <person name="Lin T."/>
            <person name="Zhou Q."/>
            <person name="Shang Y."/>
            <person name="Li Y."/>
            <person name="Ivanov S."/>
            <person name="Sharma T."/>
            <person name="Velzen R.V."/>
            <person name="Ruijter N.D."/>
            <person name="Aanen D.K."/>
            <person name="Win J."/>
            <person name="Kamoun S."/>
            <person name="Bisseling T."/>
            <person name="Huang S."/>
        </authorList>
    </citation>
    <scope>NUCLEOTIDE SEQUENCE [LARGE SCALE GENOMIC DNA]</scope>
    <source>
        <strain evidence="5">DAOM197198w</strain>
    </source>
</reference>